<proteinExistence type="predicted"/>
<organism evidence="1 2">
    <name type="scientific">Nitratidesulfovibrio vulgaris (strain DP4)</name>
    <name type="common">Desulfovibrio vulgaris</name>
    <dbReference type="NCBI Taxonomy" id="391774"/>
    <lineage>
        <taxon>Bacteria</taxon>
        <taxon>Pseudomonadati</taxon>
        <taxon>Thermodesulfobacteriota</taxon>
        <taxon>Desulfovibrionia</taxon>
        <taxon>Desulfovibrionales</taxon>
        <taxon>Desulfovibrionaceae</taxon>
        <taxon>Nitratidesulfovibrio</taxon>
    </lineage>
</organism>
<dbReference type="HOGENOM" id="CLU_3042813_0_0_7"/>
<dbReference type="EMBL" id="CP000527">
    <property type="protein sequence ID" value="ABM29530.1"/>
    <property type="molecule type" value="Genomic_DNA"/>
</dbReference>
<dbReference type="AlphaFoldDB" id="A0A0H3AB24"/>
<name>A0A0H3AB24_NITV4</name>
<reference evidence="2" key="1">
    <citation type="journal article" date="2009" name="Environ. Microbiol.">
        <title>Contribution of mobile genetic elements to Desulfovibrio vulgaris genome plasticity.</title>
        <authorList>
            <person name="Walker C.B."/>
            <person name="Stolyar S."/>
            <person name="Chivian D."/>
            <person name="Pinel N."/>
            <person name="Gabster J.A."/>
            <person name="Dehal P.S."/>
            <person name="He Z."/>
            <person name="Yang Z.K."/>
            <person name="Yen H.C."/>
            <person name="Zhou J."/>
            <person name="Wall J.D."/>
            <person name="Hazen T.C."/>
            <person name="Arkin A.P."/>
            <person name="Stahl D.A."/>
        </authorList>
    </citation>
    <scope>NUCLEOTIDE SEQUENCE [LARGE SCALE GENOMIC DNA]</scope>
    <source>
        <strain evidence="2">DP4</strain>
    </source>
</reference>
<gene>
    <name evidence="1" type="ordered locus">Dvul_2514</name>
</gene>
<evidence type="ECO:0000313" key="1">
    <source>
        <dbReference type="EMBL" id="ABM29530.1"/>
    </source>
</evidence>
<sequence>MAGKMPRDMQRTERDGLVLWVDARLEPAPGATSVVVALRRLFGLIPYLDIKAREHLRR</sequence>
<dbReference type="Proteomes" id="UP000009173">
    <property type="component" value="Chromosome"/>
</dbReference>
<accession>A0A0H3AB24</accession>
<evidence type="ECO:0000313" key="2">
    <source>
        <dbReference type="Proteomes" id="UP000009173"/>
    </source>
</evidence>
<protein>
    <submittedName>
        <fullName evidence="1">Uncharacterized protein</fullName>
    </submittedName>
</protein>
<dbReference type="KEGG" id="dvl:Dvul_2514"/>